<keyword evidence="3" id="KW-1185">Reference proteome</keyword>
<protein>
    <submittedName>
        <fullName evidence="2">Uncharacterized protein</fullName>
    </submittedName>
</protein>
<reference evidence="2" key="1">
    <citation type="submission" date="2021-11" db="EMBL/GenBank/DDBJ databases">
        <authorList>
            <person name="Schell T."/>
        </authorList>
    </citation>
    <scope>NUCLEOTIDE SEQUENCE</scope>
    <source>
        <strain evidence="2">M5</strain>
    </source>
</reference>
<name>A0A8J2RFC7_9CRUS</name>
<dbReference type="EMBL" id="CAKKLH010000050">
    <property type="protein sequence ID" value="CAH0101055.1"/>
    <property type="molecule type" value="Genomic_DNA"/>
</dbReference>
<comment type="caution">
    <text evidence="2">The sequence shown here is derived from an EMBL/GenBank/DDBJ whole genome shotgun (WGS) entry which is preliminary data.</text>
</comment>
<gene>
    <name evidence="2" type="ORF">DGAL_LOCUS3354</name>
</gene>
<evidence type="ECO:0000313" key="2">
    <source>
        <dbReference type="EMBL" id="CAH0101055.1"/>
    </source>
</evidence>
<evidence type="ECO:0000256" key="1">
    <source>
        <dbReference type="SAM" id="MobiDB-lite"/>
    </source>
</evidence>
<dbReference type="Proteomes" id="UP000789390">
    <property type="component" value="Unassembled WGS sequence"/>
</dbReference>
<accession>A0A8J2RFC7</accession>
<proteinExistence type="predicted"/>
<evidence type="ECO:0000313" key="3">
    <source>
        <dbReference type="Proteomes" id="UP000789390"/>
    </source>
</evidence>
<organism evidence="2 3">
    <name type="scientific">Daphnia galeata</name>
    <dbReference type="NCBI Taxonomy" id="27404"/>
    <lineage>
        <taxon>Eukaryota</taxon>
        <taxon>Metazoa</taxon>
        <taxon>Ecdysozoa</taxon>
        <taxon>Arthropoda</taxon>
        <taxon>Crustacea</taxon>
        <taxon>Branchiopoda</taxon>
        <taxon>Diplostraca</taxon>
        <taxon>Cladocera</taxon>
        <taxon>Anomopoda</taxon>
        <taxon>Daphniidae</taxon>
        <taxon>Daphnia</taxon>
    </lineage>
</organism>
<sequence length="187" mass="21748">MCNHSTLDAQQVHAKRNRNPVHILLRVVRKLLKKESYFNQYATTFYVLALRRFSRQSTMPVHRDSFHDLQVTTHCNTPNSTKPREEFSTMIERLPKNRIFICDNYEGSVHQSRASQFVQALHDSKEDSSNVAFCGVRQNMFPQNHSLVVSDCYDDTFIDRATKEQDDNPEAVIPENSSGDESRKRKK</sequence>
<feature type="region of interest" description="Disordered" evidence="1">
    <location>
        <begin position="160"/>
        <end position="187"/>
    </location>
</feature>
<dbReference type="AlphaFoldDB" id="A0A8J2RFC7"/>